<dbReference type="InterPro" id="IPR036520">
    <property type="entry name" value="UPF0759_sf"/>
</dbReference>
<dbReference type="PANTHER" id="PTHR30348:SF9">
    <property type="entry name" value="UPF0759 PROTEIN YECE"/>
    <property type="match status" value="1"/>
</dbReference>
<evidence type="ECO:0000313" key="2">
    <source>
        <dbReference type="EMBL" id="SKB33481.1"/>
    </source>
</evidence>
<sequence>MHFGRDSSTELGDIDFTLPPDHPVTSDTLQRKGDPSNFDLRIGSSLWGRKEWIGTLFPEKTSEKNFLTEYARKVNYIELNATFYGMPPRSRIDGWYEKAAGRDFIFAPKIPRSITHILRFKNTGERIREFLDVVSGLKEKLGPVFFQCNDNFRPDQYPLLIEALDNATSSYKTGTFTVFVELRHEEWFADPEFFDRVATDLAARNIGLVLNDTPVRRDVLHMALTVPKLFVRFNGNGDHPADENRIRNWAKRIARWKAQGLTNVYFTIHQEDIETFPVSLERVRAIFAEHSV</sequence>
<dbReference type="RefSeq" id="WP_079701208.1">
    <property type="nucleotide sequence ID" value="NZ_FUYR01000001.1"/>
</dbReference>
<name>A0A1T5AEN5_9SPHI</name>
<dbReference type="AlphaFoldDB" id="A0A1T5AEN5"/>
<evidence type="ECO:0000256" key="1">
    <source>
        <dbReference type="SAM" id="MobiDB-lite"/>
    </source>
</evidence>
<protein>
    <submittedName>
        <fullName evidence="2">Uncharacterized conserved protein YecE, DUF72 family</fullName>
    </submittedName>
</protein>
<dbReference type="STRING" id="572036.SAMN05661099_0646"/>
<dbReference type="InterPro" id="IPR002763">
    <property type="entry name" value="DUF72"/>
</dbReference>
<gene>
    <name evidence="2" type="ORF">SAMN05661099_0646</name>
</gene>
<dbReference type="PANTHER" id="PTHR30348">
    <property type="entry name" value="UNCHARACTERIZED PROTEIN YECE"/>
    <property type="match status" value="1"/>
</dbReference>
<dbReference type="SUPFAM" id="SSF117396">
    <property type="entry name" value="TM1631-like"/>
    <property type="match status" value="1"/>
</dbReference>
<dbReference type="Gene3D" id="3.20.20.410">
    <property type="entry name" value="Protein of unknown function UPF0759"/>
    <property type="match status" value="1"/>
</dbReference>
<dbReference type="Pfam" id="PF01904">
    <property type="entry name" value="DUF72"/>
    <property type="match status" value="1"/>
</dbReference>
<proteinExistence type="predicted"/>
<organism evidence="2 3">
    <name type="scientific">Daejeonella lutea</name>
    <dbReference type="NCBI Taxonomy" id="572036"/>
    <lineage>
        <taxon>Bacteria</taxon>
        <taxon>Pseudomonadati</taxon>
        <taxon>Bacteroidota</taxon>
        <taxon>Sphingobacteriia</taxon>
        <taxon>Sphingobacteriales</taxon>
        <taxon>Sphingobacteriaceae</taxon>
        <taxon>Daejeonella</taxon>
    </lineage>
</organism>
<evidence type="ECO:0000313" key="3">
    <source>
        <dbReference type="Proteomes" id="UP000189981"/>
    </source>
</evidence>
<reference evidence="3" key="1">
    <citation type="submission" date="2017-02" db="EMBL/GenBank/DDBJ databases">
        <authorList>
            <person name="Varghese N."/>
            <person name="Submissions S."/>
        </authorList>
    </citation>
    <scope>NUCLEOTIDE SEQUENCE [LARGE SCALE GENOMIC DNA]</scope>
    <source>
        <strain evidence="3">DSM 22385</strain>
    </source>
</reference>
<dbReference type="EMBL" id="FUYR01000001">
    <property type="protein sequence ID" value="SKB33481.1"/>
    <property type="molecule type" value="Genomic_DNA"/>
</dbReference>
<feature type="region of interest" description="Disordered" evidence="1">
    <location>
        <begin position="1"/>
        <end position="30"/>
    </location>
</feature>
<dbReference type="Proteomes" id="UP000189981">
    <property type="component" value="Unassembled WGS sequence"/>
</dbReference>
<dbReference type="OrthoDB" id="9780310at2"/>
<keyword evidence="3" id="KW-1185">Reference proteome</keyword>
<accession>A0A1T5AEN5</accession>